<feature type="signal peptide" evidence="1">
    <location>
        <begin position="1"/>
        <end position="21"/>
    </location>
</feature>
<sequence>MKQRIFASIALALLVAGCGGGGSSSSGTTTGATTAPAISSQPTAIVSADSGAKAALSGVAVTEGGYDMGSSSSSFQGLAFGTTSGLSKETSAVKGTTINLWMQRLANDAAPLNAVINWRNGTAKTVAATTDMSASLCTTGTATITSSESGASIDYSNCRFGSIQLNGTISVSGTSNTSNTVSANYSIGSASSPFTTTFYADTTSSVKESEDRSILTMTGFTANTTTGAISATLNGTYTEEDYVLKTKYETIISNFKTSYEFINGIYSVDITGGSFVDKEYTLVNGVYNQERSVGVTFQNFGVDRYFSTGTYSVNGTFAIQSTPSTCIDGTFAIKTITPIKDDRTAGVMTVNDNTTITFSSTGVTVAVTGQPTKTYSSFSELSGVCTQFGL</sequence>
<gene>
    <name evidence="2" type="ordered locus">Geob_1855</name>
</gene>
<keyword evidence="1" id="KW-0732">Signal</keyword>
<name>B9M7C4_GEODF</name>
<evidence type="ECO:0000313" key="2">
    <source>
        <dbReference type="EMBL" id="ACM20212.1"/>
    </source>
</evidence>
<keyword evidence="3" id="KW-1185">Reference proteome</keyword>
<dbReference type="AlphaFoldDB" id="B9M7C4"/>
<evidence type="ECO:0000256" key="1">
    <source>
        <dbReference type="SAM" id="SignalP"/>
    </source>
</evidence>
<evidence type="ECO:0008006" key="4">
    <source>
        <dbReference type="Google" id="ProtNLM"/>
    </source>
</evidence>
<proteinExistence type="predicted"/>
<dbReference type="STRING" id="316067.Geob_1855"/>
<evidence type="ECO:0000313" key="3">
    <source>
        <dbReference type="Proteomes" id="UP000007721"/>
    </source>
</evidence>
<dbReference type="Proteomes" id="UP000007721">
    <property type="component" value="Chromosome"/>
</dbReference>
<dbReference type="PROSITE" id="PS51257">
    <property type="entry name" value="PROKAR_LIPOPROTEIN"/>
    <property type="match status" value="1"/>
</dbReference>
<dbReference type="KEGG" id="geo:Geob_1855"/>
<accession>B9M7C4</accession>
<dbReference type="RefSeq" id="WP_012646941.1">
    <property type="nucleotide sequence ID" value="NC_011979.1"/>
</dbReference>
<dbReference type="HOGENOM" id="CLU_707429_0_0_7"/>
<protein>
    <recommendedName>
        <fullName evidence="4">Lipoprotein</fullName>
    </recommendedName>
</protein>
<organism evidence="2 3">
    <name type="scientific">Geotalea daltonii (strain DSM 22248 / JCM 15807 / FRC-32)</name>
    <name type="common">Geobacter daltonii</name>
    <dbReference type="NCBI Taxonomy" id="316067"/>
    <lineage>
        <taxon>Bacteria</taxon>
        <taxon>Pseudomonadati</taxon>
        <taxon>Thermodesulfobacteriota</taxon>
        <taxon>Desulfuromonadia</taxon>
        <taxon>Geobacterales</taxon>
        <taxon>Geobacteraceae</taxon>
        <taxon>Geotalea</taxon>
    </lineage>
</organism>
<dbReference type="EMBL" id="CP001390">
    <property type="protein sequence ID" value="ACM20212.1"/>
    <property type="molecule type" value="Genomic_DNA"/>
</dbReference>
<feature type="chain" id="PRO_5002888836" description="Lipoprotein" evidence="1">
    <location>
        <begin position="22"/>
        <end position="390"/>
    </location>
</feature>
<reference evidence="2 3" key="1">
    <citation type="submission" date="2009-01" db="EMBL/GenBank/DDBJ databases">
        <title>Complete sequence of Geobacter sp. FRC-32.</title>
        <authorList>
            <consortium name="US DOE Joint Genome Institute"/>
            <person name="Lucas S."/>
            <person name="Copeland A."/>
            <person name="Lapidus A."/>
            <person name="Glavina del Rio T."/>
            <person name="Dalin E."/>
            <person name="Tice H."/>
            <person name="Bruce D."/>
            <person name="Goodwin L."/>
            <person name="Pitluck S."/>
            <person name="Saunders E."/>
            <person name="Brettin T."/>
            <person name="Detter J.C."/>
            <person name="Han C."/>
            <person name="Larimer F."/>
            <person name="Land M."/>
            <person name="Hauser L."/>
            <person name="Kyrpides N."/>
            <person name="Ovchinnikova G."/>
            <person name="Kostka J."/>
            <person name="Richardson P."/>
        </authorList>
    </citation>
    <scope>NUCLEOTIDE SEQUENCE [LARGE SCALE GENOMIC DNA]</scope>
    <source>
        <strain evidence="3">DSM 22248 / JCM 15807 / FRC-32</strain>
    </source>
</reference>